<keyword evidence="4" id="KW-1185">Reference proteome</keyword>
<dbReference type="AlphaFoldDB" id="A0A4Y7T8R3"/>
<dbReference type="InterPro" id="IPR002110">
    <property type="entry name" value="Ankyrin_rpt"/>
</dbReference>
<dbReference type="SMART" id="SM00248">
    <property type="entry name" value="ANK"/>
    <property type="match status" value="4"/>
</dbReference>
<keyword evidence="1" id="KW-0677">Repeat</keyword>
<accession>A0A4Y7T8R3</accession>
<evidence type="ECO:0000313" key="4">
    <source>
        <dbReference type="Proteomes" id="UP000298030"/>
    </source>
</evidence>
<dbReference type="InterPro" id="IPR036770">
    <property type="entry name" value="Ankyrin_rpt-contain_sf"/>
</dbReference>
<dbReference type="STRING" id="71717.A0A4Y7T8R3"/>
<dbReference type="Gene3D" id="1.25.40.20">
    <property type="entry name" value="Ankyrin repeat-containing domain"/>
    <property type="match status" value="1"/>
</dbReference>
<keyword evidence="2" id="KW-0040">ANK repeat</keyword>
<proteinExistence type="predicted"/>
<dbReference type="OrthoDB" id="3945980at2759"/>
<protein>
    <submittedName>
        <fullName evidence="3">Ankyrin</fullName>
    </submittedName>
</protein>
<reference evidence="3 4" key="1">
    <citation type="journal article" date="2019" name="Nat. Ecol. Evol.">
        <title>Megaphylogeny resolves global patterns of mushroom evolution.</title>
        <authorList>
            <person name="Varga T."/>
            <person name="Krizsan K."/>
            <person name="Foldi C."/>
            <person name="Dima B."/>
            <person name="Sanchez-Garcia M."/>
            <person name="Sanchez-Ramirez S."/>
            <person name="Szollosi G.J."/>
            <person name="Szarkandi J.G."/>
            <person name="Papp V."/>
            <person name="Albert L."/>
            <person name="Andreopoulos W."/>
            <person name="Angelini C."/>
            <person name="Antonin V."/>
            <person name="Barry K.W."/>
            <person name="Bougher N.L."/>
            <person name="Buchanan P."/>
            <person name="Buyck B."/>
            <person name="Bense V."/>
            <person name="Catcheside P."/>
            <person name="Chovatia M."/>
            <person name="Cooper J."/>
            <person name="Damon W."/>
            <person name="Desjardin D."/>
            <person name="Finy P."/>
            <person name="Geml J."/>
            <person name="Haridas S."/>
            <person name="Hughes K."/>
            <person name="Justo A."/>
            <person name="Karasinski D."/>
            <person name="Kautmanova I."/>
            <person name="Kiss B."/>
            <person name="Kocsube S."/>
            <person name="Kotiranta H."/>
            <person name="LaButti K.M."/>
            <person name="Lechner B.E."/>
            <person name="Liimatainen K."/>
            <person name="Lipzen A."/>
            <person name="Lukacs Z."/>
            <person name="Mihaltcheva S."/>
            <person name="Morgado L.N."/>
            <person name="Niskanen T."/>
            <person name="Noordeloos M.E."/>
            <person name="Ohm R.A."/>
            <person name="Ortiz-Santana B."/>
            <person name="Ovrebo C."/>
            <person name="Racz N."/>
            <person name="Riley R."/>
            <person name="Savchenko A."/>
            <person name="Shiryaev A."/>
            <person name="Soop K."/>
            <person name="Spirin V."/>
            <person name="Szebenyi C."/>
            <person name="Tomsovsky M."/>
            <person name="Tulloss R.E."/>
            <person name="Uehling J."/>
            <person name="Grigoriev I.V."/>
            <person name="Vagvolgyi C."/>
            <person name="Papp T."/>
            <person name="Martin F.M."/>
            <person name="Miettinen O."/>
            <person name="Hibbett D.S."/>
            <person name="Nagy L.G."/>
        </authorList>
    </citation>
    <scope>NUCLEOTIDE SEQUENCE [LARGE SCALE GENOMIC DNA]</scope>
    <source>
        <strain evidence="3 4">FP101781</strain>
    </source>
</reference>
<dbReference type="SUPFAM" id="SSF48403">
    <property type="entry name" value="Ankyrin repeat"/>
    <property type="match status" value="1"/>
</dbReference>
<name>A0A4Y7T8R3_COPMI</name>
<gene>
    <name evidence="3" type="ORF">FA13DRAFT_519225</name>
</gene>
<comment type="caution">
    <text evidence="3">The sequence shown here is derived from an EMBL/GenBank/DDBJ whole genome shotgun (WGS) entry which is preliminary data.</text>
</comment>
<organism evidence="3 4">
    <name type="scientific">Coprinellus micaceus</name>
    <name type="common">Glistening ink-cap mushroom</name>
    <name type="synonym">Coprinus micaceus</name>
    <dbReference type="NCBI Taxonomy" id="71717"/>
    <lineage>
        <taxon>Eukaryota</taxon>
        <taxon>Fungi</taxon>
        <taxon>Dikarya</taxon>
        <taxon>Basidiomycota</taxon>
        <taxon>Agaricomycotina</taxon>
        <taxon>Agaricomycetes</taxon>
        <taxon>Agaricomycetidae</taxon>
        <taxon>Agaricales</taxon>
        <taxon>Agaricineae</taxon>
        <taxon>Psathyrellaceae</taxon>
        <taxon>Coprinellus</taxon>
    </lineage>
</organism>
<dbReference type="Pfam" id="PF12796">
    <property type="entry name" value="Ank_2"/>
    <property type="match status" value="1"/>
</dbReference>
<dbReference type="PANTHER" id="PTHR24173:SF74">
    <property type="entry name" value="ANKYRIN REPEAT DOMAIN-CONTAINING PROTEIN 16"/>
    <property type="match status" value="1"/>
</dbReference>
<evidence type="ECO:0000313" key="3">
    <source>
        <dbReference type="EMBL" id="TEB30543.1"/>
    </source>
</evidence>
<dbReference type="Proteomes" id="UP000298030">
    <property type="component" value="Unassembled WGS sequence"/>
</dbReference>
<dbReference type="PANTHER" id="PTHR24173">
    <property type="entry name" value="ANKYRIN REPEAT CONTAINING"/>
    <property type="match status" value="1"/>
</dbReference>
<sequence>MVACESGSTDAVRELLASDALVRCCAGTGVDQAGRHRWDIVNLLLRHGSDPHVHDHVEGRTPLMWAVSIGDLTTSKQLLAFEPSQDLSQRDNSGRSILMLAAQTGYFPLFSFLHAQMGRRADANLDNAQDIYGRTAPMYACERGNREILNLLLQYPWIEVALHDRGRRTAVDWAHHRDSLQQELYLCRRLASTLFAHPSWTRSAIRKAVIGIAAHPDNKSWRRDFVFRYVLHNLEEVVGAFDWKLDHEDTVVLLAAVSSGRGCRSYARLILSYCYPNPGSEEMDRPTASSPIPCDVGSCPQCDHQRLCAPVQQIYPMDFSMT</sequence>
<dbReference type="EMBL" id="QPFP01000022">
    <property type="protein sequence ID" value="TEB30543.1"/>
    <property type="molecule type" value="Genomic_DNA"/>
</dbReference>
<evidence type="ECO:0000256" key="1">
    <source>
        <dbReference type="ARBA" id="ARBA00022737"/>
    </source>
</evidence>
<evidence type="ECO:0000256" key="2">
    <source>
        <dbReference type="ARBA" id="ARBA00023043"/>
    </source>
</evidence>